<dbReference type="GO" id="GO:0051781">
    <property type="term" value="P:positive regulation of cell division"/>
    <property type="evidence" value="ECO:0007669"/>
    <property type="project" value="UniProtKB-KW"/>
</dbReference>
<dbReference type="PANTHER" id="PTHR11486">
    <property type="entry name" value="FIBROBLAST GROWTH FACTOR"/>
    <property type="match status" value="1"/>
</dbReference>
<feature type="non-terminal residue" evidence="6">
    <location>
        <position position="118"/>
    </location>
</feature>
<keyword evidence="2" id="KW-0217">Developmental protein</keyword>
<evidence type="ECO:0000313" key="7">
    <source>
        <dbReference type="Proteomes" id="UP000534426"/>
    </source>
</evidence>
<evidence type="ECO:0000256" key="5">
    <source>
        <dbReference type="RuleBase" id="RU049442"/>
    </source>
</evidence>
<dbReference type="SUPFAM" id="SSF50353">
    <property type="entry name" value="Cytokine"/>
    <property type="match status" value="1"/>
</dbReference>
<keyword evidence="4" id="KW-0497">Mitogen</keyword>
<comment type="caution">
    <text evidence="6">The sequence shown here is derived from an EMBL/GenBank/DDBJ whole genome shotgun (WGS) entry which is preliminary data.</text>
</comment>
<feature type="non-terminal residue" evidence="6">
    <location>
        <position position="1"/>
    </location>
</feature>
<dbReference type="EMBL" id="VWPW01023652">
    <property type="protein sequence ID" value="NWJ07957.1"/>
    <property type="molecule type" value="Genomic_DNA"/>
</dbReference>
<dbReference type="SMART" id="SM00442">
    <property type="entry name" value="FGF"/>
    <property type="match status" value="1"/>
</dbReference>
<evidence type="ECO:0000256" key="3">
    <source>
        <dbReference type="ARBA" id="ARBA00022782"/>
    </source>
</evidence>
<evidence type="ECO:0000256" key="2">
    <source>
        <dbReference type="ARBA" id="ARBA00022473"/>
    </source>
</evidence>
<sequence length="118" mass="12752">PDSSPLLALGGHVRFRHLLAGDGHSQALLQILPDGAVRGAAQPGPYSLLEIKAVKPGVVRIRGAQTLRFLCMDGAGRPYGAVSYSADSCNFLERVRRDGYNLYESERLRRPLGLEPPG</sequence>
<proteinExistence type="inferred from homology"/>
<dbReference type="Proteomes" id="UP000534426">
    <property type="component" value="Unassembled WGS sequence"/>
</dbReference>
<dbReference type="PRINTS" id="PR00263">
    <property type="entry name" value="HBGFFGF"/>
</dbReference>
<organism evidence="6 7">
    <name type="scientific">Crypturellus undulatus</name>
    <dbReference type="NCBI Taxonomy" id="48396"/>
    <lineage>
        <taxon>Eukaryota</taxon>
        <taxon>Metazoa</taxon>
        <taxon>Chordata</taxon>
        <taxon>Craniata</taxon>
        <taxon>Vertebrata</taxon>
        <taxon>Euteleostomi</taxon>
        <taxon>Archelosauria</taxon>
        <taxon>Archosauria</taxon>
        <taxon>Dinosauria</taxon>
        <taxon>Saurischia</taxon>
        <taxon>Theropoda</taxon>
        <taxon>Coelurosauria</taxon>
        <taxon>Aves</taxon>
        <taxon>Palaeognathae</taxon>
        <taxon>Tinamiformes</taxon>
        <taxon>Tinamidae</taxon>
        <taxon>Crypturellus</taxon>
    </lineage>
</organism>
<keyword evidence="3" id="KW-0221">Differentiation</keyword>
<gene>
    <name evidence="6" type="primary">Fgf21</name>
    <name evidence="6" type="ORF">CRYUND_R15399</name>
</gene>
<evidence type="ECO:0000313" key="6">
    <source>
        <dbReference type="EMBL" id="NWJ07957.1"/>
    </source>
</evidence>
<dbReference type="GO" id="GO:0008083">
    <property type="term" value="F:growth factor activity"/>
    <property type="evidence" value="ECO:0007669"/>
    <property type="project" value="InterPro"/>
</dbReference>
<comment type="similarity">
    <text evidence="1 5">Belongs to the heparin-binding growth factors family.</text>
</comment>
<evidence type="ECO:0000256" key="1">
    <source>
        <dbReference type="ARBA" id="ARBA00007936"/>
    </source>
</evidence>
<dbReference type="AlphaFoldDB" id="A0A7K4LVP3"/>
<protein>
    <recommendedName>
        <fullName evidence="5">Fibroblast growth factor</fullName>
        <shortName evidence="5">FGF</shortName>
    </recommendedName>
</protein>
<dbReference type="InterPro" id="IPR008996">
    <property type="entry name" value="IL1/FGF"/>
</dbReference>
<accession>A0A7K4LVP3</accession>
<name>A0A7K4LVP3_9AVES</name>
<evidence type="ECO:0000256" key="4">
    <source>
        <dbReference type="ARBA" id="ARBA00023246"/>
    </source>
</evidence>
<dbReference type="GO" id="GO:0030154">
    <property type="term" value="P:cell differentiation"/>
    <property type="evidence" value="ECO:0007669"/>
    <property type="project" value="UniProtKB-KW"/>
</dbReference>
<dbReference type="Pfam" id="PF00167">
    <property type="entry name" value="FGF"/>
    <property type="match status" value="1"/>
</dbReference>
<dbReference type="Gene3D" id="2.80.10.50">
    <property type="match status" value="1"/>
</dbReference>
<keyword evidence="7" id="KW-1185">Reference proteome</keyword>
<reference evidence="6 7" key="1">
    <citation type="submission" date="2019-09" db="EMBL/GenBank/DDBJ databases">
        <title>Bird 10,000 Genomes (B10K) Project - Family phase.</title>
        <authorList>
            <person name="Zhang G."/>
        </authorList>
    </citation>
    <scope>NUCLEOTIDE SEQUENCE [LARGE SCALE GENOMIC DNA]</scope>
    <source>
        <strain evidence="6">B10K-MSB-37135</strain>
        <tissue evidence="6">Heart</tissue>
    </source>
</reference>
<dbReference type="InterPro" id="IPR002209">
    <property type="entry name" value="Fibroblast_GF_fam"/>
</dbReference>